<keyword evidence="6" id="KW-1185">Reference proteome</keyword>
<dbReference type="PRINTS" id="PR01248">
    <property type="entry name" value="TYPE1KERATIN"/>
</dbReference>
<feature type="coiled-coil region" evidence="3">
    <location>
        <begin position="302"/>
        <end position="377"/>
    </location>
</feature>
<sequence>SAIKRHSVTLKKFSQAVYTVGSAISLSKGVQLVGGGKTLISTGALQRRAPSVYGGAGGYGTRISQSAFSSSGSLTPYGETAVINNEKVTMQNLNDRLSSYLDKVRSLESANRKLELQIREFYEKKAPSVSSDFTNYFATITELRAQIMRKHSDNQRIILQIDNAQLAADDFKIKYETELNMHTMVEADVFRLRGVRDSMTLNISDLEVQIEGLKEELVYMKTTHEEEKRQLKIQQTGMVNVEVDSTQSVDLTLVLQEIREQYEAMVVKNKQELEKWFQSKVELLNTQITTCTTEVKTFYTQLSELKRTLQTLEISRQSILTEQNKEEVNRRYSVQLSQQQLTINRLEIELQQLRVSLEQQQAEYNLLLDIKMRLELEIAEYRRLLEGESKCSTMLSSELKVHSKSVVVYIVELNIRCVGRRVKTIVEEIVDGKVVSSSVDTQVEDIQ</sequence>
<evidence type="ECO:0000256" key="2">
    <source>
        <dbReference type="ARBA" id="ARBA00023054"/>
    </source>
</evidence>
<dbReference type="GO" id="GO:0005882">
    <property type="term" value="C:intermediate filament"/>
    <property type="evidence" value="ECO:0007669"/>
    <property type="project" value="UniProtKB-KW"/>
</dbReference>
<keyword evidence="1" id="KW-0403">Intermediate filament</keyword>
<dbReference type="AlphaFoldDB" id="A0A8C9Y8Z0"/>
<dbReference type="Proteomes" id="UP000694568">
    <property type="component" value="Unplaced"/>
</dbReference>
<dbReference type="PANTHER" id="PTHR23239:SF180">
    <property type="entry name" value="KERATIN, TYPE I CYTOSKELETAL 17"/>
    <property type="match status" value="1"/>
</dbReference>
<evidence type="ECO:0000259" key="4">
    <source>
        <dbReference type="PROSITE" id="PS51842"/>
    </source>
</evidence>
<name>A0A8C9Y8Z0_SANLU</name>
<accession>A0A8C9Y8Z0</accession>
<protein>
    <submittedName>
        <fullName evidence="5">Keratin 99</fullName>
    </submittedName>
</protein>
<dbReference type="GO" id="GO:0005198">
    <property type="term" value="F:structural molecule activity"/>
    <property type="evidence" value="ECO:0007669"/>
    <property type="project" value="InterPro"/>
</dbReference>
<feature type="coiled-coil region" evidence="3">
    <location>
        <begin position="83"/>
        <end position="124"/>
    </location>
</feature>
<evidence type="ECO:0000313" key="5">
    <source>
        <dbReference type="Ensembl" id="ENSSLUP00000021587.1"/>
    </source>
</evidence>
<dbReference type="InterPro" id="IPR039008">
    <property type="entry name" value="IF_rod_dom"/>
</dbReference>
<feature type="domain" description="IF rod" evidence="4">
    <location>
        <begin position="86"/>
        <end position="392"/>
    </location>
</feature>
<dbReference type="Gene3D" id="1.20.5.500">
    <property type="entry name" value="Single helix bin"/>
    <property type="match status" value="1"/>
</dbReference>
<reference evidence="5" key="1">
    <citation type="submission" date="2025-08" db="UniProtKB">
        <authorList>
            <consortium name="Ensembl"/>
        </authorList>
    </citation>
    <scope>IDENTIFICATION</scope>
</reference>
<proteinExistence type="predicted"/>
<organism evidence="5 6">
    <name type="scientific">Sander lucioperca</name>
    <name type="common">Pike-perch</name>
    <name type="synonym">Perca lucioperca</name>
    <dbReference type="NCBI Taxonomy" id="283035"/>
    <lineage>
        <taxon>Eukaryota</taxon>
        <taxon>Metazoa</taxon>
        <taxon>Chordata</taxon>
        <taxon>Craniata</taxon>
        <taxon>Vertebrata</taxon>
        <taxon>Euteleostomi</taxon>
        <taxon>Actinopterygii</taxon>
        <taxon>Neopterygii</taxon>
        <taxon>Teleostei</taxon>
        <taxon>Neoteleostei</taxon>
        <taxon>Acanthomorphata</taxon>
        <taxon>Eupercaria</taxon>
        <taxon>Perciformes</taxon>
        <taxon>Percoidei</taxon>
        <taxon>Percidae</taxon>
        <taxon>Luciopercinae</taxon>
        <taxon>Sander</taxon>
    </lineage>
</organism>
<dbReference type="Ensembl" id="ENSSLUT00000022306.1">
    <property type="protein sequence ID" value="ENSSLUP00000021587.1"/>
    <property type="gene ID" value="ENSSLUG00000009950.1"/>
</dbReference>
<dbReference type="PANTHER" id="PTHR23239">
    <property type="entry name" value="INTERMEDIATE FILAMENT"/>
    <property type="match status" value="1"/>
</dbReference>
<dbReference type="PROSITE" id="PS51842">
    <property type="entry name" value="IF_ROD_2"/>
    <property type="match status" value="1"/>
</dbReference>
<reference evidence="5" key="2">
    <citation type="submission" date="2025-09" db="UniProtKB">
        <authorList>
            <consortium name="Ensembl"/>
        </authorList>
    </citation>
    <scope>IDENTIFICATION</scope>
</reference>
<evidence type="ECO:0000256" key="3">
    <source>
        <dbReference type="SAM" id="Coils"/>
    </source>
</evidence>
<dbReference type="Gene3D" id="1.20.5.170">
    <property type="match status" value="1"/>
</dbReference>
<evidence type="ECO:0000313" key="6">
    <source>
        <dbReference type="Proteomes" id="UP000694568"/>
    </source>
</evidence>
<dbReference type="SMART" id="SM01391">
    <property type="entry name" value="Filament"/>
    <property type="match status" value="1"/>
</dbReference>
<gene>
    <name evidence="5" type="primary">LOC116042621</name>
</gene>
<dbReference type="SUPFAM" id="SSF64593">
    <property type="entry name" value="Intermediate filament protein, coiled coil region"/>
    <property type="match status" value="2"/>
</dbReference>
<dbReference type="Pfam" id="PF00038">
    <property type="entry name" value="Filament"/>
    <property type="match status" value="1"/>
</dbReference>
<dbReference type="InterPro" id="IPR002957">
    <property type="entry name" value="Keratin_I"/>
</dbReference>
<dbReference type="GeneTree" id="ENSGT00950000182969"/>
<dbReference type="Gene3D" id="1.20.5.1160">
    <property type="entry name" value="Vasodilator-stimulated phosphoprotein"/>
    <property type="match status" value="1"/>
</dbReference>
<evidence type="ECO:0000256" key="1">
    <source>
        <dbReference type="ARBA" id="ARBA00022754"/>
    </source>
</evidence>
<keyword evidence="2 3" id="KW-0175">Coiled coil</keyword>
<dbReference type="FunFam" id="1.20.5.500:FF:000001">
    <property type="entry name" value="Type II keratin 23"/>
    <property type="match status" value="1"/>
</dbReference>